<organism evidence="4 5">
    <name type="scientific">Propionicimonas paludicola</name>
    <dbReference type="NCBI Taxonomy" id="185243"/>
    <lineage>
        <taxon>Bacteria</taxon>
        <taxon>Bacillati</taxon>
        <taxon>Actinomycetota</taxon>
        <taxon>Actinomycetes</taxon>
        <taxon>Propionibacteriales</taxon>
        <taxon>Nocardioidaceae</taxon>
        <taxon>Propionicimonas</taxon>
    </lineage>
</organism>
<dbReference type="Pfam" id="PF01596">
    <property type="entry name" value="Methyltransf_3"/>
    <property type="match status" value="1"/>
</dbReference>
<dbReference type="GO" id="GO:0008757">
    <property type="term" value="F:S-adenosylmethionine-dependent methyltransferase activity"/>
    <property type="evidence" value="ECO:0007669"/>
    <property type="project" value="TreeGrafter"/>
</dbReference>
<accession>A0A2A9CUP8</accession>
<dbReference type="EMBL" id="PDJC01000001">
    <property type="protein sequence ID" value="PFG17299.1"/>
    <property type="molecule type" value="Genomic_DNA"/>
</dbReference>
<keyword evidence="5" id="KW-1185">Reference proteome</keyword>
<dbReference type="InterPro" id="IPR029063">
    <property type="entry name" value="SAM-dependent_MTases_sf"/>
</dbReference>
<dbReference type="GO" id="GO:0008171">
    <property type="term" value="F:O-methyltransferase activity"/>
    <property type="evidence" value="ECO:0007669"/>
    <property type="project" value="InterPro"/>
</dbReference>
<dbReference type="Gene3D" id="3.40.50.150">
    <property type="entry name" value="Vaccinia Virus protein VP39"/>
    <property type="match status" value="1"/>
</dbReference>
<evidence type="ECO:0000313" key="5">
    <source>
        <dbReference type="Proteomes" id="UP000226079"/>
    </source>
</evidence>
<dbReference type="GO" id="GO:0032259">
    <property type="term" value="P:methylation"/>
    <property type="evidence" value="ECO:0007669"/>
    <property type="project" value="UniProtKB-KW"/>
</dbReference>
<keyword evidence="1 4" id="KW-0489">Methyltransferase</keyword>
<dbReference type="OrthoDB" id="4774874at2"/>
<dbReference type="InterPro" id="IPR050362">
    <property type="entry name" value="Cation-dep_OMT"/>
</dbReference>
<dbReference type="InterPro" id="IPR002935">
    <property type="entry name" value="SAM_O-MeTrfase"/>
</dbReference>
<comment type="caution">
    <text evidence="4">The sequence shown here is derived from an EMBL/GenBank/DDBJ whole genome shotgun (WGS) entry which is preliminary data.</text>
</comment>
<dbReference type="AlphaFoldDB" id="A0A2A9CUP8"/>
<protein>
    <submittedName>
        <fullName evidence="4">Putative O-methyltransferase YrrM</fullName>
    </submittedName>
</protein>
<proteinExistence type="predicted"/>
<evidence type="ECO:0000256" key="1">
    <source>
        <dbReference type="ARBA" id="ARBA00022603"/>
    </source>
</evidence>
<dbReference type="Proteomes" id="UP000226079">
    <property type="component" value="Unassembled WGS sequence"/>
</dbReference>
<reference evidence="4 5" key="1">
    <citation type="submission" date="2017-10" db="EMBL/GenBank/DDBJ databases">
        <title>Sequencing the genomes of 1000 actinobacteria strains.</title>
        <authorList>
            <person name="Klenk H.-P."/>
        </authorList>
    </citation>
    <scope>NUCLEOTIDE SEQUENCE [LARGE SCALE GENOMIC DNA]</scope>
    <source>
        <strain evidence="4 5">DSM 15597</strain>
    </source>
</reference>
<dbReference type="PANTHER" id="PTHR10509:SF85">
    <property type="entry name" value="O-METHYLTRANSFERASE RV1220C-RELATED"/>
    <property type="match status" value="1"/>
</dbReference>
<dbReference type="RefSeq" id="WP_098460740.1">
    <property type="nucleotide sequence ID" value="NZ_PDJC01000001.1"/>
</dbReference>
<dbReference type="SUPFAM" id="SSF53335">
    <property type="entry name" value="S-adenosyl-L-methionine-dependent methyltransferases"/>
    <property type="match status" value="1"/>
</dbReference>
<gene>
    <name evidence="4" type="ORF">ATK74_1866</name>
</gene>
<sequence length="219" mass="22607">MNAAAKNSPRTGSLPASLAYAEAFVAESEPSRVARRKASGLGLASISGGVAAALTLLTKTLSAKAVVEIGTGTGVSGLALFAGMVADGVLTSIDSESENQAAAREAFSEAAVPSRRIRLIAGQALNVLPKLSDGAYDVVFVNGDPLEYVEYVAQAERLLRPGGLLLLHHALWEGKVADEQNSDDEPLIVREALEAVQDSGLFTAALLPVGDGLLVAVRD</sequence>
<dbReference type="PROSITE" id="PS51682">
    <property type="entry name" value="SAM_OMT_I"/>
    <property type="match status" value="1"/>
</dbReference>
<name>A0A2A9CUP8_9ACTN</name>
<evidence type="ECO:0000313" key="4">
    <source>
        <dbReference type="EMBL" id="PFG17299.1"/>
    </source>
</evidence>
<evidence type="ECO:0000256" key="2">
    <source>
        <dbReference type="ARBA" id="ARBA00022679"/>
    </source>
</evidence>
<keyword evidence="2 4" id="KW-0808">Transferase</keyword>
<keyword evidence="3" id="KW-0949">S-adenosyl-L-methionine</keyword>
<evidence type="ECO:0000256" key="3">
    <source>
        <dbReference type="ARBA" id="ARBA00022691"/>
    </source>
</evidence>
<dbReference type="PANTHER" id="PTHR10509">
    <property type="entry name" value="O-METHYLTRANSFERASE-RELATED"/>
    <property type="match status" value="1"/>
</dbReference>